<proteinExistence type="predicted"/>
<evidence type="ECO:0000313" key="3">
    <source>
        <dbReference type="EMBL" id="EAY21596.1"/>
    </source>
</evidence>
<accession>A2DDB7</accession>
<sequence>MNDEIDQRLHVYDSFVKKYQDAIDIFDKLFIIKEENISEIEKLIKDVEQILFKKYKFTVKDVINAIDTAFFIRKKYLKLYWTILNLVIDKFHTDNISDYIYELVSDEFKELYRTKFEFLEYKSYDQIFHDNLPKSNIDLSILNDDLESLRSFIPPSDNEELMKTHLLEDCCFYGSVNCFYFILQNTNALINRRCLEKSFIGGNNDIINECLKYEKPTEICMANAIGSHIIENVLFLENKYGLKVDSDTASSNYNLHAFIIAIDRNIGTSKCISSCLASGIPSLSEFLIEFNADVNAKNENETIPLYSSIDRNDEETTNLLIEYGAYLNIPDEYNNLPLFHAVYENKIQSVKALLDNGIDINMRNRHGKSPIHCAACFNLTEMILFLLENGSEINSIDD</sequence>
<evidence type="ECO:0000313" key="4">
    <source>
        <dbReference type="Proteomes" id="UP000001542"/>
    </source>
</evidence>
<dbReference type="eggNOG" id="KOG4177">
    <property type="taxonomic scope" value="Eukaryota"/>
</dbReference>
<dbReference type="Pfam" id="PF12796">
    <property type="entry name" value="Ank_2"/>
    <property type="match status" value="1"/>
</dbReference>
<feature type="repeat" description="ANK" evidence="1">
    <location>
        <begin position="300"/>
        <end position="332"/>
    </location>
</feature>
<dbReference type="PROSITE" id="PS50088">
    <property type="entry name" value="ANK_REPEAT"/>
    <property type="match status" value="3"/>
</dbReference>
<evidence type="ECO:0000256" key="1">
    <source>
        <dbReference type="PROSITE-ProRule" id="PRU00023"/>
    </source>
</evidence>
<dbReference type="Pfam" id="PF11929">
    <property type="entry name" value="DUF3447"/>
    <property type="match status" value="1"/>
</dbReference>
<feature type="repeat" description="ANK" evidence="1">
    <location>
        <begin position="333"/>
        <end position="365"/>
    </location>
</feature>
<dbReference type="STRING" id="5722.A2DDB7"/>
<dbReference type="PROSITE" id="PS50297">
    <property type="entry name" value="ANK_REP_REGION"/>
    <property type="match status" value="2"/>
</dbReference>
<protein>
    <recommendedName>
        <fullName evidence="2">DUF3447 domain-containing protein</fullName>
    </recommendedName>
</protein>
<dbReference type="EMBL" id="DS113189">
    <property type="protein sequence ID" value="EAY21596.1"/>
    <property type="molecule type" value="Genomic_DNA"/>
</dbReference>
<dbReference type="InterPro" id="IPR036770">
    <property type="entry name" value="Ankyrin_rpt-contain_sf"/>
</dbReference>
<evidence type="ECO:0000259" key="2">
    <source>
        <dbReference type="Pfam" id="PF11929"/>
    </source>
</evidence>
<dbReference type="AlphaFoldDB" id="A2DDB7"/>
<name>A2DDB7_TRIV3</name>
<keyword evidence="1" id="KW-0040">ANK repeat</keyword>
<dbReference type="InterPro" id="IPR020683">
    <property type="entry name" value="DUF3447"/>
</dbReference>
<dbReference type="VEuPathDB" id="TrichDB:TVAG_379060"/>
<dbReference type="SUPFAM" id="SSF48403">
    <property type="entry name" value="Ankyrin repeat"/>
    <property type="match status" value="1"/>
</dbReference>
<feature type="repeat" description="ANK" evidence="1">
    <location>
        <begin position="366"/>
        <end position="398"/>
    </location>
</feature>
<dbReference type="PANTHER" id="PTHR24182:SF13">
    <property type="entry name" value="LD18443P"/>
    <property type="match status" value="1"/>
</dbReference>
<gene>
    <name evidence="3" type="ORF">TVAG_013610</name>
</gene>
<reference evidence="3" key="1">
    <citation type="submission" date="2006-10" db="EMBL/GenBank/DDBJ databases">
        <authorList>
            <person name="Amadeo P."/>
            <person name="Zhao Q."/>
            <person name="Wortman J."/>
            <person name="Fraser-Liggett C."/>
            <person name="Carlton J."/>
        </authorList>
    </citation>
    <scope>NUCLEOTIDE SEQUENCE</scope>
    <source>
        <strain evidence="3">G3</strain>
    </source>
</reference>
<organism evidence="3 4">
    <name type="scientific">Trichomonas vaginalis (strain ATCC PRA-98 / G3)</name>
    <dbReference type="NCBI Taxonomy" id="412133"/>
    <lineage>
        <taxon>Eukaryota</taxon>
        <taxon>Metamonada</taxon>
        <taxon>Parabasalia</taxon>
        <taxon>Trichomonadida</taxon>
        <taxon>Trichomonadidae</taxon>
        <taxon>Trichomonas</taxon>
    </lineage>
</organism>
<dbReference type="Pfam" id="PF00023">
    <property type="entry name" value="Ank"/>
    <property type="match status" value="1"/>
</dbReference>
<dbReference type="KEGG" id="tva:5467146"/>
<reference evidence="3" key="2">
    <citation type="journal article" date="2007" name="Science">
        <title>Draft genome sequence of the sexually transmitted pathogen Trichomonas vaginalis.</title>
        <authorList>
            <person name="Carlton J.M."/>
            <person name="Hirt R.P."/>
            <person name="Silva J.C."/>
            <person name="Delcher A.L."/>
            <person name="Schatz M."/>
            <person name="Zhao Q."/>
            <person name="Wortman J.R."/>
            <person name="Bidwell S.L."/>
            <person name="Alsmark U.C.M."/>
            <person name="Besteiro S."/>
            <person name="Sicheritz-Ponten T."/>
            <person name="Noel C.J."/>
            <person name="Dacks J.B."/>
            <person name="Foster P.G."/>
            <person name="Simillion C."/>
            <person name="Van de Peer Y."/>
            <person name="Miranda-Saavedra D."/>
            <person name="Barton G.J."/>
            <person name="Westrop G.D."/>
            <person name="Mueller S."/>
            <person name="Dessi D."/>
            <person name="Fiori P.L."/>
            <person name="Ren Q."/>
            <person name="Paulsen I."/>
            <person name="Zhang H."/>
            <person name="Bastida-Corcuera F.D."/>
            <person name="Simoes-Barbosa A."/>
            <person name="Brown M.T."/>
            <person name="Hayes R.D."/>
            <person name="Mukherjee M."/>
            <person name="Okumura C.Y."/>
            <person name="Schneider R."/>
            <person name="Smith A.J."/>
            <person name="Vanacova S."/>
            <person name="Villalvazo M."/>
            <person name="Haas B.J."/>
            <person name="Pertea M."/>
            <person name="Feldblyum T.V."/>
            <person name="Utterback T.R."/>
            <person name="Shu C.L."/>
            <person name="Osoegawa K."/>
            <person name="de Jong P.J."/>
            <person name="Hrdy I."/>
            <person name="Horvathova L."/>
            <person name="Zubacova Z."/>
            <person name="Dolezal P."/>
            <person name="Malik S.B."/>
            <person name="Logsdon J.M. Jr."/>
            <person name="Henze K."/>
            <person name="Gupta A."/>
            <person name="Wang C.C."/>
            <person name="Dunne R.L."/>
            <person name="Upcroft J.A."/>
            <person name="Upcroft P."/>
            <person name="White O."/>
            <person name="Salzberg S.L."/>
            <person name="Tang P."/>
            <person name="Chiu C.-H."/>
            <person name="Lee Y.-S."/>
            <person name="Embley T.M."/>
            <person name="Coombs G.H."/>
            <person name="Mottram J.C."/>
            <person name="Tachezy J."/>
            <person name="Fraser-Liggett C.M."/>
            <person name="Johnson P.J."/>
        </authorList>
    </citation>
    <scope>NUCLEOTIDE SEQUENCE [LARGE SCALE GENOMIC DNA]</scope>
    <source>
        <strain evidence="3">G3</strain>
    </source>
</reference>
<dbReference type="InParanoid" id="A2DDB7"/>
<feature type="domain" description="DUF3447" evidence="2">
    <location>
        <begin position="189"/>
        <end position="260"/>
    </location>
</feature>
<dbReference type="Gene3D" id="1.25.40.20">
    <property type="entry name" value="Ankyrin repeat-containing domain"/>
    <property type="match status" value="1"/>
</dbReference>
<dbReference type="RefSeq" id="XP_001582582.1">
    <property type="nucleotide sequence ID" value="XM_001582532.1"/>
</dbReference>
<dbReference type="VEuPathDB" id="TrichDB:TVAGG3_0986730"/>
<dbReference type="SMART" id="SM00248">
    <property type="entry name" value="ANK"/>
    <property type="match status" value="3"/>
</dbReference>
<dbReference type="InterPro" id="IPR002110">
    <property type="entry name" value="Ankyrin_rpt"/>
</dbReference>
<dbReference type="PANTHER" id="PTHR24182">
    <property type="entry name" value="ANKYRIN REPEAT AND SOCS BOX CONTAINING 4"/>
    <property type="match status" value="1"/>
</dbReference>
<dbReference type="Proteomes" id="UP000001542">
    <property type="component" value="Unassembled WGS sequence"/>
</dbReference>
<keyword evidence="4" id="KW-1185">Reference proteome</keyword>